<evidence type="ECO:0000256" key="4">
    <source>
        <dbReference type="RuleBase" id="RU003719"/>
    </source>
</evidence>
<dbReference type="Pfam" id="PF00389">
    <property type="entry name" value="2-Hacid_dh"/>
    <property type="match status" value="1"/>
</dbReference>
<dbReference type="CDD" id="cd12169">
    <property type="entry name" value="PGDH_like_1"/>
    <property type="match status" value="1"/>
</dbReference>
<dbReference type="EMBL" id="CP077062">
    <property type="protein sequence ID" value="QWZ06687.1"/>
    <property type="molecule type" value="Genomic_DNA"/>
</dbReference>
<keyword evidence="3" id="KW-0520">NAD</keyword>
<keyword evidence="8" id="KW-1185">Reference proteome</keyword>
<dbReference type="InterPro" id="IPR006140">
    <property type="entry name" value="D-isomer_DH_NAD-bd"/>
</dbReference>
<dbReference type="GO" id="GO:0016616">
    <property type="term" value="F:oxidoreductase activity, acting on the CH-OH group of donors, NAD or NADP as acceptor"/>
    <property type="evidence" value="ECO:0007669"/>
    <property type="project" value="InterPro"/>
</dbReference>
<dbReference type="FunFam" id="3.40.50.720:FF:000203">
    <property type="entry name" value="D-3-phosphoglycerate dehydrogenase (SerA)"/>
    <property type="match status" value="1"/>
</dbReference>
<evidence type="ECO:0000256" key="2">
    <source>
        <dbReference type="ARBA" id="ARBA00023002"/>
    </source>
</evidence>
<dbReference type="PANTHER" id="PTHR42789:SF1">
    <property type="entry name" value="D-ISOMER SPECIFIC 2-HYDROXYACID DEHYDROGENASE FAMILY PROTEIN (AFU_ORTHOLOGUE AFUA_6G10090)"/>
    <property type="match status" value="1"/>
</dbReference>
<feature type="domain" description="D-isomer specific 2-hydroxyacid dehydrogenase catalytic" evidence="5">
    <location>
        <begin position="23"/>
        <end position="307"/>
    </location>
</feature>
<dbReference type="PANTHER" id="PTHR42789">
    <property type="entry name" value="D-ISOMER SPECIFIC 2-HYDROXYACID DEHYDROGENASE FAMILY PROTEIN (AFU_ORTHOLOGUE AFUA_6G10090)"/>
    <property type="match status" value="1"/>
</dbReference>
<dbReference type="AlphaFoldDB" id="A0A975SVQ0"/>
<organism evidence="7 8">
    <name type="scientific">Nocardioides panacis</name>
    <dbReference type="NCBI Taxonomy" id="2849501"/>
    <lineage>
        <taxon>Bacteria</taxon>
        <taxon>Bacillati</taxon>
        <taxon>Actinomycetota</taxon>
        <taxon>Actinomycetes</taxon>
        <taxon>Propionibacteriales</taxon>
        <taxon>Nocardioidaceae</taxon>
        <taxon>Nocardioides</taxon>
    </lineage>
</organism>
<accession>A0A975SVQ0</accession>
<evidence type="ECO:0000256" key="1">
    <source>
        <dbReference type="ARBA" id="ARBA00005854"/>
    </source>
</evidence>
<keyword evidence="2 4" id="KW-0560">Oxidoreductase</keyword>
<dbReference type="KEGG" id="nps:KRR39_14155"/>
<evidence type="ECO:0000256" key="3">
    <source>
        <dbReference type="ARBA" id="ARBA00023027"/>
    </source>
</evidence>
<dbReference type="PROSITE" id="PS00671">
    <property type="entry name" value="D_2_HYDROXYACID_DH_3"/>
    <property type="match status" value="1"/>
</dbReference>
<dbReference type="InterPro" id="IPR006139">
    <property type="entry name" value="D-isomer_2_OHA_DH_cat_dom"/>
</dbReference>
<sequence>MRVVVLDDYQRCASRFAAWDELGCEVAYVHEHLLGDPLVEVLAGADVVVAMRERTPFGAALLERLPDLRLLVTTGASNASIDVAAATRLGVTVCGTRSLPGPAAELTWALILALLRQVPESDAGLRAGEWQHTVGTDLAGTTLGLLGLGRLGQRVARVANAFEMEVLAWSQNLDPEVARAHGVTPVAKDELLARSDVVSLHLRLSDRTRGLVGERELAAMRRTAFLVNTSRGPLVDEAALLAALHAGEIAGAGLDVYDVEPLPHDHPLRSAPHTVLTPHTGYVTDGGYRLFYGDAVEDIAAWRDGAPLRVVTAG</sequence>
<dbReference type="Proteomes" id="UP000683575">
    <property type="component" value="Chromosome"/>
</dbReference>
<dbReference type="InterPro" id="IPR050857">
    <property type="entry name" value="D-2-hydroxyacid_DH"/>
</dbReference>
<protein>
    <submittedName>
        <fullName evidence="7">D-2-hydroxyacid dehydrogenase family protein</fullName>
    </submittedName>
</protein>
<dbReference type="GO" id="GO:0051287">
    <property type="term" value="F:NAD binding"/>
    <property type="evidence" value="ECO:0007669"/>
    <property type="project" value="InterPro"/>
</dbReference>
<evidence type="ECO:0000259" key="5">
    <source>
        <dbReference type="Pfam" id="PF00389"/>
    </source>
</evidence>
<proteinExistence type="inferred from homology"/>
<feature type="domain" description="D-isomer specific 2-hydroxyacid dehydrogenase NAD-binding" evidence="6">
    <location>
        <begin position="109"/>
        <end position="281"/>
    </location>
</feature>
<evidence type="ECO:0000313" key="8">
    <source>
        <dbReference type="Proteomes" id="UP000683575"/>
    </source>
</evidence>
<dbReference type="Pfam" id="PF02826">
    <property type="entry name" value="2-Hacid_dh_C"/>
    <property type="match status" value="1"/>
</dbReference>
<name>A0A975SVQ0_9ACTN</name>
<reference evidence="7" key="1">
    <citation type="submission" date="2021-06" db="EMBL/GenBank/DDBJ databases">
        <title>Complete genome sequence of Nocardioides sp. G188.</title>
        <authorList>
            <person name="Im W.-T."/>
        </authorList>
    </citation>
    <scope>NUCLEOTIDE SEQUENCE</scope>
    <source>
        <strain evidence="7">G188</strain>
    </source>
</reference>
<gene>
    <name evidence="7" type="ORF">KRR39_14155</name>
</gene>
<dbReference type="RefSeq" id="WP_216937803.1">
    <property type="nucleotide sequence ID" value="NZ_CP077062.1"/>
</dbReference>
<evidence type="ECO:0000259" key="6">
    <source>
        <dbReference type="Pfam" id="PF02826"/>
    </source>
</evidence>
<evidence type="ECO:0000313" key="7">
    <source>
        <dbReference type="EMBL" id="QWZ06687.1"/>
    </source>
</evidence>
<dbReference type="InterPro" id="IPR029753">
    <property type="entry name" value="D-isomer_DH_CS"/>
</dbReference>
<comment type="similarity">
    <text evidence="1 4">Belongs to the D-isomer specific 2-hydroxyacid dehydrogenase family.</text>
</comment>